<reference evidence="2" key="1">
    <citation type="submission" date="2022-10" db="EMBL/GenBank/DDBJ databases">
        <title>The complete genomes of actinobacterial strains from the NBC collection.</title>
        <authorList>
            <person name="Joergensen T.S."/>
            <person name="Alvarez Arevalo M."/>
            <person name="Sterndorff E.B."/>
            <person name="Faurdal D."/>
            <person name="Vuksanovic O."/>
            <person name="Mourched A.-S."/>
            <person name="Charusanti P."/>
            <person name="Shaw S."/>
            <person name="Blin K."/>
            <person name="Weber T."/>
        </authorList>
    </citation>
    <scope>NUCLEOTIDE SEQUENCE</scope>
    <source>
        <strain evidence="2">NBC_01401</strain>
    </source>
</reference>
<accession>A0AAU3GSQ1</accession>
<proteinExistence type="inferred from homology"/>
<dbReference type="SUPFAM" id="SSF54001">
    <property type="entry name" value="Cysteine proteinases"/>
    <property type="match status" value="1"/>
</dbReference>
<dbReference type="PANTHER" id="PTHR11786">
    <property type="entry name" value="N-HYDROXYARYLAMINE O-ACETYLTRANSFERASE"/>
    <property type="match status" value="1"/>
</dbReference>
<gene>
    <name evidence="2" type="ORF">OG626_08035</name>
</gene>
<dbReference type="InterPro" id="IPR001447">
    <property type="entry name" value="Arylamine_N-AcTrfase"/>
</dbReference>
<protein>
    <submittedName>
        <fullName evidence="2">Arylamine N-acetyltransferase</fullName>
    </submittedName>
</protein>
<dbReference type="Gene3D" id="2.40.128.150">
    <property type="entry name" value="Cysteine proteinases"/>
    <property type="match status" value="1"/>
</dbReference>
<name>A0AAU3GSQ1_9ACTN</name>
<dbReference type="EMBL" id="CP109535">
    <property type="protein sequence ID" value="WTY94850.1"/>
    <property type="molecule type" value="Genomic_DNA"/>
</dbReference>
<dbReference type="GO" id="GO:0016407">
    <property type="term" value="F:acetyltransferase activity"/>
    <property type="evidence" value="ECO:0007669"/>
    <property type="project" value="InterPro"/>
</dbReference>
<evidence type="ECO:0000313" key="2">
    <source>
        <dbReference type="EMBL" id="WTY94850.1"/>
    </source>
</evidence>
<organism evidence="2">
    <name type="scientific">Streptomyces sp. NBC_01401</name>
    <dbReference type="NCBI Taxonomy" id="2903854"/>
    <lineage>
        <taxon>Bacteria</taxon>
        <taxon>Bacillati</taxon>
        <taxon>Actinomycetota</taxon>
        <taxon>Actinomycetes</taxon>
        <taxon>Kitasatosporales</taxon>
        <taxon>Streptomycetaceae</taxon>
        <taxon>Streptomyces</taxon>
    </lineage>
</organism>
<evidence type="ECO:0000256" key="1">
    <source>
        <dbReference type="ARBA" id="ARBA00006547"/>
    </source>
</evidence>
<sequence length="278" mass="30754">MTDSMWQGPGVDLDAYLARVGYRGDVAGDLSTLRGLHTAHVDAIAFDNLDALFGRTSVPLDLDSVQDKIVRQGRGGWCLEQVVLMAAVLDRIGFTFTAFAGRTRIRTGNKFGPALHVALCVELDGERWLHDVSFGAYGPHEPIRLAENARLDGNGSFDLVREPSGEHVLRFLRPEGPAELYGFTTDVRHPSDFEILNHFCLTHPRSPFNHQMVLQRTQPGVRHLLAGSTLTEIRPSGPATFRELDKDELLSAPEEIFGITLDPGDVQTLRKFLDGRDA</sequence>
<dbReference type="AlphaFoldDB" id="A0AAU3GSQ1"/>
<dbReference type="Gene3D" id="3.30.2140.10">
    <property type="entry name" value="Arylamine N-acetyltransferase"/>
    <property type="match status" value="1"/>
</dbReference>
<comment type="similarity">
    <text evidence="1">Belongs to the arylamine N-acetyltransferase family.</text>
</comment>
<dbReference type="InterPro" id="IPR038765">
    <property type="entry name" value="Papain-like_cys_pep_sf"/>
</dbReference>
<dbReference type="PANTHER" id="PTHR11786:SF0">
    <property type="entry name" value="ARYLAMINE N-ACETYLTRANSFERASE 4-RELATED"/>
    <property type="match status" value="1"/>
</dbReference>
<dbReference type="Pfam" id="PF00797">
    <property type="entry name" value="Acetyltransf_2"/>
    <property type="match status" value="1"/>
</dbReference>